<dbReference type="AlphaFoldDB" id="A0A9N9J3Z3"/>
<gene>
    <name evidence="1" type="ORF">AMORRO_LOCUS16145</name>
</gene>
<evidence type="ECO:0000313" key="1">
    <source>
        <dbReference type="EMBL" id="CAG8764155.1"/>
    </source>
</evidence>
<evidence type="ECO:0000313" key="2">
    <source>
        <dbReference type="Proteomes" id="UP000789342"/>
    </source>
</evidence>
<feature type="non-terminal residue" evidence="1">
    <location>
        <position position="1"/>
    </location>
</feature>
<comment type="caution">
    <text evidence="1">The sequence shown here is derived from an EMBL/GenBank/DDBJ whole genome shotgun (WGS) entry which is preliminary data.</text>
</comment>
<protein>
    <submittedName>
        <fullName evidence="1">3219_t:CDS:1</fullName>
    </submittedName>
</protein>
<feature type="non-terminal residue" evidence="1">
    <location>
        <position position="314"/>
    </location>
</feature>
<proteinExistence type="predicted"/>
<organism evidence="1 2">
    <name type="scientific">Acaulospora morrowiae</name>
    <dbReference type="NCBI Taxonomy" id="94023"/>
    <lineage>
        <taxon>Eukaryota</taxon>
        <taxon>Fungi</taxon>
        <taxon>Fungi incertae sedis</taxon>
        <taxon>Mucoromycota</taxon>
        <taxon>Glomeromycotina</taxon>
        <taxon>Glomeromycetes</taxon>
        <taxon>Diversisporales</taxon>
        <taxon>Acaulosporaceae</taxon>
        <taxon>Acaulospora</taxon>
    </lineage>
</organism>
<name>A0A9N9J3Z3_9GLOM</name>
<accession>A0A9N9J3Z3</accession>
<sequence length="314" mass="34912">YLPDEDSLNALEKPTGFTTASGKCLNAVSEDSLIEARNSLRIDSGMNLSNGNADYLPDEDSLNALEKPTGFATAGGKFLNAVSEDLFIEARNSLRIDTAMDLTKGNADDLLSKTLIDNGNANTVNFLTFNNPQEKEPMSLLNNPLEGTCSDQNNNGKRLLGINAHNNGSIEINESLSSQSNIETDVGRRGNEDLIINDNQKMFLTSFSTHGSKESKPNIRIPSNILHKPRVKDINKYKFTRKKRHFSNPSRARKLRKTLHPNIAVSNNPNPNNKIDQNFVNPKRSVLDNTKKMFDLTAPSKRYRLRDIVPDLSL</sequence>
<keyword evidence="2" id="KW-1185">Reference proteome</keyword>
<reference evidence="1" key="1">
    <citation type="submission" date="2021-06" db="EMBL/GenBank/DDBJ databases">
        <authorList>
            <person name="Kallberg Y."/>
            <person name="Tangrot J."/>
            <person name="Rosling A."/>
        </authorList>
    </citation>
    <scope>NUCLEOTIDE SEQUENCE</scope>
    <source>
        <strain evidence="1">CL551</strain>
    </source>
</reference>
<dbReference type="Proteomes" id="UP000789342">
    <property type="component" value="Unassembled WGS sequence"/>
</dbReference>
<dbReference type="EMBL" id="CAJVPV010042557">
    <property type="protein sequence ID" value="CAG8764155.1"/>
    <property type="molecule type" value="Genomic_DNA"/>
</dbReference>